<keyword evidence="2" id="KW-1185">Reference proteome</keyword>
<name>A0A7K1S505_9BACT</name>
<sequence length="511" mass="57948">MSQDLAPKVSLQGSEITNCFVVMPFGRKSFRDGSARTYDFDKVYRIIIQRAIRQAGMQPIRADETIGSAIIHGAMFKDLRDQPVVLADLSLDNPNVFYELGIRHVMSSSGTVLICEEGSTLPFDVNLSRVIFYKYDGQSLDWEEVERMVEKLQVALQQARRGDPDSPVHALLETVFRDNKKSSLGEYAPAGGFALQKDLLKYQKLVADFWQKSDTKFEELYEEHITTAFGARALGYYCLDQQDTLPKQANMLAAKLGGYEQYDLAVILFAKLQEQGELGFHDILRYASVISELNPDLASANRAIEIAKQALPLIESEFENIPLSENIEALKAEALYYRSLDGLYQWKWQFTNNDDDLMLAINTATHAIKLMEQARTIGDYDYPGQIALAHLRVMLQLRIRDNDRKRIDIEGHRDSILTIKPSGNDNKKSISYLNWYQTITLADSGEEKAAREKAIANYGNDAVLMRERGNEEIGKLQYVQIRRLIEQYSPVLRNPSIVGSISQILQVGHKQ</sequence>
<proteinExistence type="predicted"/>
<organism evidence="1 2">
    <name type="scientific">Spirosoma arboris</name>
    <dbReference type="NCBI Taxonomy" id="2682092"/>
    <lineage>
        <taxon>Bacteria</taxon>
        <taxon>Pseudomonadati</taxon>
        <taxon>Bacteroidota</taxon>
        <taxon>Cytophagia</taxon>
        <taxon>Cytophagales</taxon>
        <taxon>Cytophagaceae</taxon>
        <taxon>Spirosoma</taxon>
    </lineage>
</organism>
<dbReference type="Proteomes" id="UP000436006">
    <property type="component" value="Unassembled WGS sequence"/>
</dbReference>
<evidence type="ECO:0008006" key="3">
    <source>
        <dbReference type="Google" id="ProtNLM"/>
    </source>
</evidence>
<comment type="caution">
    <text evidence="1">The sequence shown here is derived from an EMBL/GenBank/DDBJ whole genome shotgun (WGS) entry which is preliminary data.</text>
</comment>
<reference evidence="1 2" key="1">
    <citation type="submission" date="2019-12" db="EMBL/GenBank/DDBJ databases">
        <title>Spirosoma sp. HMF4905 genome sequencing and assembly.</title>
        <authorList>
            <person name="Kang H."/>
            <person name="Cha I."/>
            <person name="Kim H."/>
            <person name="Joh K."/>
        </authorList>
    </citation>
    <scope>NUCLEOTIDE SEQUENCE [LARGE SCALE GENOMIC DNA]</scope>
    <source>
        <strain evidence="1 2">HMF4905</strain>
    </source>
</reference>
<gene>
    <name evidence="1" type="ORF">GO755_02620</name>
</gene>
<evidence type="ECO:0000313" key="1">
    <source>
        <dbReference type="EMBL" id="MVM28911.1"/>
    </source>
</evidence>
<accession>A0A7K1S505</accession>
<dbReference type="AlphaFoldDB" id="A0A7K1S505"/>
<dbReference type="RefSeq" id="WP_157583006.1">
    <property type="nucleotide sequence ID" value="NZ_WPIN01000001.1"/>
</dbReference>
<dbReference type="EMBL" id="WPIN01000001">
    <property type="protein sequence ID" value="MVM28911.1"/>
    <property type="molecule type" value="Genomic_DNA"/>
</dbReference>
<protein>
    <recommendedName>
        <fullName evidence="3">DUF4071 domain-containing protein</fullName>
    </recommendedName>
</protein>
<evidence type="ECO:0000313" key="2">
    <source>
        <dbReference type="Proteomes" id="UP000436006"/>
    </source>
</evidence>